<evidence type="ECO:0000313" key="9">
    <source>
        <dbReference type="EMBL" id="MEV0364134.1"/>
    </source>
</evidence>
<evidence type="ECO:0000313" key="10">
    <source>
        <dbReference type="Proteomes" id="UP001551658"/>
    </source>
</evidence>
<dbReference type="InterPro" id="IPR022907">
    <property type="entry name" value="VapC_family"/>
</dbReference>
<feature type="region of interest" description="Disordered" evidence="7">
    <location>
        <begin position="1"/>
        <end position="20"/>
    </location>
</feature>
<feature type="binding site" evidence="6">
    <location>
        <position position="37"/>
    </location>
    <ligand>
        <name>Mg(2+)</name>
        <dbReference type="ChEBI" id="CHEBI:18420"/>
    </ligand>
</feature>
<keyword evidence="3 6" id="KW-0479">Metal-binding</keyword>
<evidence type="ECO:0000256" key="5">
    <source>
        <dbReference type="ARBA" id="ARBA00022842"/>
    </source>
</evidence>
<dbReference type="InterPro" id="IPR002716">
    <property type="entry name" value="PIN_dom"/>
</dbReference>
<evidence type="ECO:0000256" key="3">
    <source>
        <dbReference type="ARBA" id="ARBA00022723"/>
    </source>
</evidence>
<evidence type="ECO:0000259" key="8">
    <source>
        <dbReference type="Pfam" id="PF01850"/>
    </source>
</evidence>
<protein>
    <recommendedName>
        <fullName evidence="6">Ribonuclease VapC</fullName>
        <shortName evidence="6">RNase VapC</shortName>
        <ecNumber evidence="6">3.1.-.-</ecNumber>
    </recommendedName>
    <alternativeName>
        <fullName evidence="6">Toxin VapC</fullName>
    </alternativeName>
</protein>
<dbReference type="SUPFAM" id="SSF88723">
    <property type="entry name" value="PIN domain-like"/>
    <property type="match status" value="1"/>
</dbReference>
<keyword evidence="2 6" id="KW-0540">Nuclease</keyword>
<dbReference type="InterPro" id="IPR029060">
    <property type="entry name" value="PIN-like_dom_sf"/>
</dbReference>
<dbReference type="Pfam" id="PF01850">
    <property type="entry name" value="PIN"/>
    <property type="match status" value="1"/>
</dbReference>
<comment type="similarity">
    <text evidence="6">Belongs to the PINc/VapC protein family.</text>
</comment>
<dbReference type="Proteomes" id="UP001551658">
    <property type="component" value="Unassembled WGS sequence"/>
</dbReference>
<keyword evidence="1 6" id="KW-1277">Toxin-antitoxin system</keyword>
<dbReference type="EC" id="3.1.-.-" evidence="6"/>
<keyword evidence="5 6" id="KW-0460">Magnesium</keyword>
<feature type="domain" description="PIN" evidence="8">
    <location>
        <begin position="34"/>
        <end position="157"/>
    </location>
</feature>
<evidence type="ECO:0000256" key="6">
    <source>
        <dbReference type="HAMAP-Rule" id="MF_00265"/>
    </source>
</evidence>
<evidence type="ECO:0000256" key="1">
    <source>
        <dbReference type="ARBA" id="ARBA00022649"/>
    </source>
</evidence>
<feature type="binding site" evidence="6">
    <location>
        <position position="133"/>
    </location>
    <ligand>
        <name>Mg(2+)</name>
        <dbReference type="ChEBI" id="CHEBI:18420"/>
    </ligand>
</feature>
<comment type="caution">
    <text evidence="9">The sequence shown here is derived from an EMBL/GenBank/DDBJ whole genome shotgun (WGS) entry which is preliminary data.</text>
</comment>
<accession>A0ABV3F8V3</accession>
<gene>
    <name evidence="6" type="primary">vapC</name>
    <name evidence="9" type="ORF">AB0H72_15670</name>
</gene>
<reference evidence="9 10" key="1">
    <citation type="submission" date="2024-06" db="EMBL/GenBank/DDBJ databases">
        <title>The Natural Products Discovery Center: Release of the First 8490 Sequenced Strains for Exploring Actinobacteria Biosynthetic Diversity.</title>
        <authorList>
            <person name="Kalkreuter E."/>
            <person name="Kautsar S.A."/>
            <person name="Yang D."/>
            <person name="Bader C.D."/>
            <person name="Teijaro C.N."/>
            <person name="Fluegel L."/>
            <person name="Davis C.M."/>
            <person name="Simpson J.R."/>
            <person name="Lauterbach L."/>
            <person name="Steele A.D."/>
            <person name="Gui C."/>
            <person name="Meng S."/>
            <person name="Li G."/>
            <person name="Viehrig K."/>
            <person name="Ye F."/>
            <person name="Su P."/>
            <person name="Kiefer A.F."/>
            <person name="Nichols A."/>
            <person name="Cepeda A.J."/>
            <person name="Yan W."/>
            <person name="Fan B."/>
            <person name="Jiang Y."/>
            <person name="Adhikari A."/>
            <person name="Zheng C.-J."/>
            <person name="Schuster L."/>
            <person name="Cowan T.M."/>
            <person name="Smanski M.J."/>
            <person name="Chevrette M.G."/>
            <person name="De Carvalho L.P.S."/>
            <person name="Shen B."/>
        </authorList>
    </citation>
    <scope>NUCLEOTIDE SEQUENCE [LARGE SCALE GENOMIC DNA]</scope>
    <source>
        <strain evidence="9 10">NPDC050671</strain>
    </source>
</reference>
<evidence type="ECO:0000256" key="4">
    <source>
        <dbReference type="ARBA" id="ARBA00022801"/>
    </source>
</evidence>
<proteinExistence type="inferred from homology"/>
<name>A0ABV3F8V3_9NOCA</name>
<dbReference type="EMBL" id="JBFAIH010000008">
    <property type="protein sequence ID" value="MEV0364134.1"/>
    <property type="molecule type" value="Genomic_DNA"/>
</dbReference>
<keyword evidence="6" id="KW-0800">Toxin</keyword>
<keyword evidence="10" id="KW-1185">Reference proteome</keyword>
<dbReference type="Gene3D" id="3.40.50.1010">
    <property type="entry name" value="5'-nuclease"/>
    <property type="match status" value="1"/>
</dbReference>
<sequence length="176" mass="19500">MGYAPADRRRDLRSRWADRQERDPRCDEPVRVIVVADTSGLLALFNRSDPEHFAARRAADSASAVVVSPLALTEVHHVASIRADRRAADGILRVLADRVAAGRIVVPEVDARVIRTAVEVRGHYAALNLDLVDAMCVCLAEAFDTDAVLTLDRRDFRVLRPLAGYAAFRLLPDDFE</sequence>
<evidence type="ECO:0000256" key="7">
    <source>
        <dbReference type="SAM" id="MobiDB-lite"/>
    </source>
</evidence>
<keyword evidence="4 6" id="KW-0378">Hydrolase</keyword>
<evidence type="ECO:0000256" key="2">
    <source>
        <dbReference type="ARBA" id="ARBA00022722"/>
    </source>
</evidence>
<dbReference type="HAMAP" id="MF_00265">
    <property type="entry name" value="VapC_Nob1"/>
    <property type="match status" value="1"/>
</dbReference>
<comment type="cofactor">
    <cofactor evidence="6">
        <name>Mg(2+)</name>
        <dbReference type="ChEBI" id="CHEBI:18420"/>
    </cofactor>
</comment>
<organism evidence="9 10">
    <name type="scientific">Nocardia fusca</name>
    <dbReference type="NCBI Taxonomy" id="941183"/>
    <lineage>
        <taxon>Bacteria</taxon>
        <taxon>Bacillati</taxon>
        <taxon>Actinomycetota</taxon>
        <taxon>Actinomycetes</taxon>
        <taxon>Mycobacteriales</taxon>
        <taxon>Nocardiaceae</taxon>
        <taxon>Nocardia</taxon>
    </lineage>
</organism>
<comment type="function">
    <text evidence="6">Toxic component of a toxin-antitoxin (TA) system. An RNase.</text>
</comment>
<dbReference type="RefSeq" id="WP_357979058.1">
    <property type="nucleotide sequence ID" value="NZ_JBFAIH010000008.1"/>
</dbReference>